<dbReference type="Proteomes" id="UP000515947">
    <property type="component" value="Chromosome"/>
</dbReference>
<protein>
    <submittedName>
        <fullName evidence="1">Uncharacterized protein</fullName>
    </submittedName>
</protein>
<name>A0A7G9R9Z9_9ACTN</name>
<reference evidence="1 2" key="1">
    <citation type="submission" date="2020-08" db="EMBL/GenBank/DDBJ databases">
        <title>Genome sequence of Nocardioides mesophilus KACC 16243T.</title>
        <authorList>
            <person name="Hyun D.-W."/>
            <person name="Bae J.-W."/>
        </authorList>
    </citation>
    <scope>NUCLEOTIDE SEQUENCE [LARGE SCALE GENOMIC DNA]</scope>
    <source>
        <strain evidence="1 2">KACC 16243</strain>
    </source>
</reference>
<accession>A0A7G9R9Z9</accession>
<evidence type="ECO:0000313" key="2">
    <source>
        <dbReference type="Proteomes" id="UP000515947"/>
    </source>
</evidence>
<dbReference type="RefSeq" id="WP_187578266.1">
    <property type="nucleotide sequence ID" value="NZ_CP060713.1"/>
</dbReference>
<dbReference type="AlphaFoldDB" id="A0A7G9R9Z9"/>
<proteinExistence type="predicted"/>
<gene>
    <name evidence="1" type="ORF">H9L09_18420</name>
</gene>
<dbReference type="EMBL" id="CP060713">
    <property type="protein sequence ID" value="QNN52424.1"/>
    <property type="molecule type" value="Genomic_DNA"/>
</dbReference>
<sequence>MLSARPELLVCESYDPGHQMHYIQQGQALRSPSVRAERLLVDGERVELTLASGELLAWRHHDPERLRSVLGLFPSSRVVYRQFHALRIGPYWFNCATDAFRPCLSQPGEAASGA</sequence>
<dbReference type="KEGG" id="nmes:H9L09_18420"/>
<keyword evidence="2" id="KW-1185">Reference proteome</keyword>
<organism evidence="1 2">
    <name type="scientific">Nocardioides mesophilus</name>
    <dbReference type="NCBI Taxonomy" id="433659"/>
    <lineage>
        <taxon>Bacteria</taxon>
        <taxon>Bacillati</taxon>
        <taxon>Actinomycetota</taxon>
        <taxon>Actinomycetes</taxon>
        <taxon>Propionibacteriales</taxon>
        <taxon>Nocardioidaceae</taxon>
        <taxon>Nocardioides</taxon>
    </lineage>
</organism>
<evidence type="ECO:0000313" key="1">
    <source>
        <dbReference type="EMBL" id="QNN52424.1"/>
    </source>
</evidence>